<dbReference type="Proteomes" id="UP000053989">
    <property type="component" value="Unassembled WGS sequence"/>
</dbReference>
<evidence type="ECO:0000259" key="2">
    <source>
        <dbReference type="Pfam" id="PF17919"/>
    </source>
</evidence>
<dbReference type="SUPFAM" id="SSF56672">
    <property type="entry name" value="DNA/RNA polymerases"/>
    <property type="match status" value="1"/>
</dbReference>
<dbReference type="GO" id="GO:0003824">
    <property type="term" value="F:catalytic activity"/>
    <property type="evidence" value="ECO:0007669"/>
    <property type="project" value="UniProtKB-KW"/>
</dbReference>
<keyword evidence="1" id="KW-0511">Multifunctional enzyme</keyword>
<dbReference type="AlphaFoldDB" id="A0A0C2ZLY6"/>
<organism evidence="3 4">
    <name type="scientific">Scleroderma citrinum Foug A</name>
    <dbReference type="NCBI Taxonomy" id="1036808"/>
    <lineage>
        <taxon>Eukaryota</taxon>
        <taxon>Fungi</taxon>
        <taxon>Dikarya</taxon>
        <taxon>Basidiomycota</taxon>
        <taxon>Agaricomycotina</taxon>
        <taxon>Agaricomycetes</taxon>
        <taxon>Agaricomycetidae</taxon>
        <taxon>Boletales</taxon>
        <taxon>Sclerodermatineae</taxon>
        <taxon>Sclerodermataceae</taxon>
        <taxon>Scleroderma</taxon>
    </lineage>
</organism>
<evidence type="ECO:0000313" key="4">
    <source>
        <dbReference type="Proteomes" id="UP000053989"/>
    </source>
</evidence>
<evidence type="ECO:0000313" key="3">
    <source>
        <dbReference type="EMBL" id="KIM53622.1"/>
    </source>
</evidence>
<dbReference type="InterPro" id="IPR043128">
    <property type="entry name" value="Rev_trsase/Diguanyl_cyclase"/>
</dbReference>
<keyword evidence="4" id="KW-1185">Reference proteome</keyword>
<accession>A0A0C2ZLY6</accession>
<dbReference type="STRING" id="1036808.A0A0C2ZLY6"/>
<dbReference type="InterPro" id="IPR043502">
    <property type="entry name" value="DNA/RNA_pol_sf"/>
</dbReference>
<feature type="domain" description="Reverse transcriptase/retrotransposon-derived protein RNase H-like" evidence="2">
    <location>
        <begin position="95"/>
        <end position="193"/>
    </location>
</feature>
<name>A0A0C2ZLY6_9AGAM</name>
<dbReference type="PANTHER" id="PTHR37984:SF5">
    <property type="entry name" value="PROTEIN NYNRIN-LIKE"/>
    <property type="match status" value="1"/>
</dbReference>
<evidence type="ECO:0000256" key="1">
    <source>
        <dbReference type="ARBA" id="ARBA00023268"/>
    </source>
</evidence>
<reference evidence="4" key="2">
    <citation type="submission" date="2015-01" db="EMBL/GenBank/DDBJ databases">
        <title>Evolutionary Origins and Diversification of the Mycorrhizal Mutualists.</title>
        <authorList>
            <consortium name="DOE Joint Genome Institute"/>
            <consortium name="Mycorrhizal Genomics Consortium"/>
            <person name="Kohler A."/>
            <person name="Kuo A."/>
            <person name="Nagy L.G."/>
            <person name="Floudas D."/>
            <person name="Copeland A."/>
            <person name="Barry K.W."/>
            <person name="Cichocki N."/>
            <person name="Veneault-Fourrey C."/>
            <person name="LaButti K."/>
            <person name="Lindquist E.A."/>
            <person name="Lipzen A."/>
            <person name="Lundell T."/>
            <person name="Morin E."/>
            <person name="Murat C."/>
            <person name="Riley R."/>
            <person name="Ohm R."/>
            <person name="Sun H."/>
            <person name="Tunlid A."/>
            <person name="Henrissat B."/>
            <person name="Grigoriev I.V."/>
            <person name="Hibbett D.S."/>
            <person name="Martin F."/>
        </authorList>
    </citation>
    <scope>NUCLEOTIDE SEQUENCE [LARGE SCALE GENOMIC DNA]</scope>
    <source>
        <strain evidence="4">Foug A</strain>
    </source>
</reference>
<dbReference type="EMBL" id="KN822175">
    <property type="protein sequence ID" value="KIM53622.1"/>
    <property type="molecule type" value="Genomic_DNA"/>
</dbReference>
<dbReference type="Gene3D" id="3.30.70.270">
    <property type="match status" value="2"/>
</dbReference>
<dbReference type="FunFam" id="3.30.70.270:FF:000020">
    <property type="entry name" value="Transposon Tf2-6 polyprotein-like Protein"/>
    <property type="match status" value="1"/>
</dbReference>
<reference evidence="3 4" key="1">
    <citation type="submission" date="2014-04" db="EMBL/GenBank/DDBJ databases">
        <authorList>
            <consortium name="DOE Joint Genome Institute"/>
            <person name="Kuo A."/>
            <person name="Kohler A."/>
            <person name="Nagy L.G."/>
            <person name="Floudas D."/>
            <person name="Copeland A."/>
            <person name="Barry K.W."/>
            <person name="Cichocki N."/>
            <person name="Veneault-Fourrey C."/>
            <person name="LaButti K."/>
            <person name="Lindquist E.A."/>
            <person name="Lipzen A."/>
            <person name="Lundell T."/>
            <person name="Morin E."/>
            <person name="Murat C."/>
            <person name="Sun H."/>
            <person name="Tunlid A."/>
            <person name="Henrissat B."/>
            <person name="Grigoriev I.V."/>
            <person name="Hibbett D.S."/>
            <person name="Martin F."/>
            <person name="Nordberg H.P."/>
            <person name="Cantor M.N."/>
            <person name="Hua S.X."/>
        </authorList>
    </citation>
    <scope>NUCLEOTIDE SEQUENCE [LARGE SCALE GENOMIC DNA]</scope>
    <source>
        <strain evidence="3 4">Foug A</strain>
    </source>
</reference>
<feature type="non-terminal residue" evidence="3">
    <location>
        <position position="1"/>
    </location>
</feature>
<dbReference type="Pfam" id="PF17919">
    <property type="entry name" value="RT_RNaseH_2"/>
    <property type="match status" value="1"/>
</dbReference>
<sequence>VLRRLRDNDLFVKPEKCCFRVTEVDFLGMIVSCDGIKMDSEKVNAILRWPEPTNVKQVHAFLGLGNFYRCFIKDYAIISCPMVDLTCKDVVFNFGDKERALFKALKAAFTAAPVLQYPNQDCKFCLETDASEFTIGGVISIKCDDSKFRPIAFFLMYMSHSMTPPERNYPIHDKEMLAIIKATEAWHHYLEATPYAFEIHTDHNNLLYFTKSQNLSKWQAHWQQWMTRFLYQLIYKKGSQMHIADPL</sequence>
<dbReference type="InterPro" id="IPR041577">
    <property type="entry name" value="RT_RNaseH_2"/>
</dbReference>
<dbReference type="HOGENOM" id="CLU_000384_33_3_1"/>
<dbReference type="CDD" id="cd09274">
    <property type="entry name" value="RNase_HI_RT_Ty3"/>
    <property type="match status" value="1"/>
</dbReference>
<protein>
    <recommendedName>
        <fullName evidence="2">Reverse transcriptase/retrotransposon-derived protein RNase H-like domain-containing protein</fullName>
    </recommendedName>
</protein>
<dbReference type="OrthoDB" id="3095879at2759"/>
<dbReference type="InterPro" id="IPR050951">
    <property type="entry name" value="Retrovirus_Pol_polyprotein"/>
</dbReference>
<dbReference type="InParanoid" id="A0A0C2ZLY6"/>
<proteinExistence type="predicted"/>
<dbReference type="PANTHER" id="PTHR37984">
    <property type="entry name" value="PROTEIN CBG26694"/>
    <property type="match status" value="1"/>
</dbReference>
<gene>
    <name evidence="3" type="ORF">SCLCIDRAFT_72298</name>
</gene>
<feature type="non-terminal residue" evidence="3">
    <location>
        <position position="247"/>
    </location>
</feature>